<accession>A0A875S705</accession>
<evidence type="ECO:0000256" key="1">
    <source>
        <dbReference type="SAM" id="SignalP"/>
    </source>
</evidence>
<dbReference type="RefSeq" id="XP_038778519.1">
    <property type="nucleotide sequence ID" value="XM_038922591.1"/>
</dbReference>
<dbReference type="GeneID" id="62195694"/>
<evidence type="ECO:0000313" key="2">
    <source>
        <dbReference type="EMBL" id="QPG74954.1"/>
    </source>
</evidence>
<feature type="signal peptide" evidence="1">
    <location>
        <begin position="1"/>
        <end position="19"/>
    </location>
</feature>
<dbReference type="Proteomes" id="UP000662931">
    <property type="component" value="Chromosome 2"/>
</dbReference>
<dbReference type="OrthoDB" id="3998091at2759"/>
<organism evidence="2 3">
    <name type="scientific">Eeniella nana</name>
    <name type="common">Yeast</name>
    <name type="synonym">Brettanomyces nanus</name>
    <dbReference type="NCBI Taxonomy" id="13502"/>
    <lineage>
        <taxon>Eukaryota</taxon>
        <taxon>Fungi</taxon>
        <taxon>Dikarya</taxon>
        <taxon>Ascomycota</taxon>
        <taxon>Saccharomycotina</taxon>
        <taxon>Pichiomycetes</taxon>
        <taxon>Pichiales</taxon>
        <taxon>Pichiaceae</taxon>
        <taxon>Brettanomyces</taxon>
    </lineage>
</organism>
<sequence length="208" mass="20928">MKFSTVAAVASTFAVAANADVDAAQATALDALFLDIKSYQEEYVSYLAEASAIDFPTVLIGIYTAMTTYTDDAYTSLFSTVAQSQFYEVASLAENLPWYTSRLEASMSAGIEETAAVVSSQAATTAVASSVAVSNSTVASSSAFENTTEVASSSEAESSAAATSAAASSAASNSTTAASSSSSAGANAVAPVYAGLSLGASLFAYMLL</sequence>
<keyword evidence="1" id="KW-0732">Signal</keyword>
<feature type="chain" id="PRO_5034717815" evidence="1">
    <location>
        <begin position="20"/>
        <end position="208"/>
    </location>
</feature>
<dbReference type="AlphaFoldDB" id="A0A875S705"/>
<protein>
    <submittedName>
        <fullName evidence="2">Uncharacterized protein</fullName>
    </submittedName>
</protein>
<dbReference type="InterPro" id="IPR000992">
    <property type="entry name" value="SRP1_TIP1"/>
</dbReference>
<dbReference type="PROSITE" id="PS00724">
    <property type="entry name" value="SRP1_TIP1"/>
    <property type="match status" value="1"/>
</dbReference>
<keyword evidence="3" id="KW-1185">Reference proteome</keyword>
<dbReference type="KEGG" id="bnn:FOA43_002293"/>
<evidence type="ECO:0000313" key="3">
    <source>
        <dbReference type="Proteomes" id="UP000662931"/>
    </source>
</evidence>
<reference evidence="2" key="1">
    <citation type="submission" date="2020-10" db="EMBL/GenBank/DDBJ databases">
        <authorList>
            <person name="Roach M.J.R."/>
        </authorList>
    </citation>
    <scope>NUCLEOTIDE SEQUENCE</scope>
    <source>
        <strain evidence="2">CBS 1945</strain>
    </source>
</reference>
<name>A0A875S705_EENNA</name>
<proteinExistence type="predicted"/>
<dbReference type="Pfam" id="PF00660">
    <property type="entry name" value="SRP1_TIP1"/>
    <property type="match status" value="1"/>
</dbReference>
<dbReference type="EMBL" id="CP064813">
    <property type="protein sequence ID" value="QPG74954.1"/>
    <property type="molecule type" value="Genomic_DNA"/>
</dbReference>
<gene>
    <name evidence="2" type="ORF">FOA43_002293</name>
</gene>